<proteinExistence type="predicted"/>
<dbReference type="AlphaFoldDB" id="A0A8H7SUQ9"/>
<dbReference type="Proteomes" id="UP000613177">
    <property type="component" value="Unassembled WGS sequence"/>
</dbReference>
<comment type="caution">
    <text evidence="1">The sequence shown here is derived from an EMBL/GenBank/DDBJ whole genome shotgun (WGS) entry which is preliminary data.</text>
</comment>
<accession>A0A8H7SUQ9</accession>
<reference evidence="1" key="1">
    <citation type="submission" date="2021-01" db="EMBL/GenBank/DDBJ databases">
        <title>Metabolic potential, ecology and presence of endohyphal bacteria is reflected in genomic diversity of Mucoromycotina.</title>
        <authorList>
            <person name="Muszewska A."/>
            <person name="Okrasinska A."/>
            <person name="Steczkiewicz K."/>
            <person name="Drgas O."/>
            <person name="Orlowska M."/>
            <person name="Perlinska-Lenart U."/>
            <person name="Aleksandrzak-Piekarczyk T."/>
            <person name="Szatraj K."/>
            <person name="Zielenkiewicz U."/>
            <person name="Pilsyk S."/>
            <person name="Malc E."/>
            <person name="Mieczkowski P."/>
            <person name="Kruszewska J.S."/>
            <person name="Biernat P."/>
            <person name="Pawlowska J."/>
        </authorList>
    </citation>
    <scope>NUCLEOTIDE SEQUENCE</scope>
    <source>
        <strain evidence="1">WA0000018081</strain>
    </source>
</reference>
<protein>
    <submittedName>
        <fullName evidence="1">Uncharacterized protein</fullName>
    </submittedName>
</protein>
<sequence>MNFGLYIVIQYLENEQLNLQNNYARDIATFRDVQTSMLNFSEQLALVRDQLNGMQAILAVAANPVAQMMSNTVKALIVHLNNKIQDIQLIIEDITNDFIQVGEIDDIFLATEINNNILNVAKKCLIYITTSRDILLQISNIGPLYRQVLNQILQNIFTQLPNNTRLVINAAINYQTDVHNVNNMIERLNQNIVVTTNDNERAQLIQSRVVMVANIDIVNEMYQEFAVTNVDILNENITQNYLAQYIGLRIEQNCSALLQRLIGQSTAIETQLNSILQPFAEMFPAITTSIFWLHAYRKVCRNTINTSNSIVFEDFIQNDIDEFNVMRQIQDNGDGLYPIPVLDDLHVDK</sequence>
<keyword evidence="2" id="KW-1185">Reference proteome</keyword>
<evidence type="ECO:0000313" key="2">
    <source>
        <dbReference type="Proteomes" id="UP000613177"/>
    </source>
</evidence>
<organism evidence="1 2">
    <name type="scientific">Thamnidium elegans</name>
    <dbReference type="NCBI Taxonomy" id="101142"/>
    <lineage>
        <taxon>Eukaryota</taxon>
        <taxon>Fungi</taxon>
        <taxon>Fungi incertae sedis</taxon>
        <taxon>Mucoromycota</taxon>
        <taxon>Mucoromycotina</taxon>
        <taxon>Mucoromycetes</taxon>
        <taxon>Mucorales</taxon>
        <taxon>Mucorineae</taxon>
        <taxon>Mucoraceae</taxon>
        <taxon>Thamnidium</taxon>
    </lineage>
</organism>
<gene>
    <name evidence="1" type="ORF">INT48_002381</name>
</gene>
<evidence type="ECO:0000313" key="1">
    <source>
        <dbReference type="EMBL" id="KAG2235607.1"/>
    </source>
</evidence>
<dbReference type="EMBL" id="JAEPRE010000030">
    <property type="protein sequence ID" value="KAG2235607.1"/>
    <property type="molecule type" value="Genomic_DNA"/>
</dbReference>
<name>A0A8H7SUQ9_9FUNG</name>